<gene>
    <name evidence="3" type="ORF">DXZ20_16800</name>
</gene>
<comment type="pathway">
    <text evidence="2">Cofactor biosynthesis; phylloquinone biosynthesis.</text>
</comment>
<dbReference type="GO" id="GO:0042372">
    <property type="term" value="P:phylloquinone biosynthetic process"/>
    <property type="evidence" value="ECO:0007669"/>
    <property type="project" value="UniProtKB-UniRule"/>
</dbReference>
<dbReference type="Gene3D" id="3.10.129.10">
    <property type="entry name" value="Hotdog Thioesterase"/>
    <property type="match status" value="1"/>
</dbReference>
<comment type="similarity">
    <text evidence="2">Belongs to the 4-hydroxybenzoyl-CoA thioesterase family. DHNA-CoA hydrolase subfamily.</text>
</comment>
<accession>A0A6M0RN59</accession>
<dbReference type="HAMAP" id="MF_02101">
    <property type="entry name" value="DHNA_CoA_hydrolase"/>
    <property type="match status" value="1"/>
</dbReference>
<dbReference type="EMBL" id="QXHD01000004">
    <property type="protein sequence ID" value="NEZ57300.1"/>
    <property type="molecule type" value="Genomic_DNA"/>
</dbReference>
<keyword evidence="4" id="KW-1185">Reference proteome</keyword>
<protein>
    <recommendedName>
        <fullName evidence="2">1,4-dihydroxy-2-naphthoyl-CoA hydrolase</fullName>
        <shortName evidence="2">DHNA-CoA hydrolase</shortName>
        <ecNumber evidence="2">3.1.2.28</ecNumber>
    </recommendedName>
    <alternativeName>
        <fullName evidence="2">DHNA-CoA thioesterase</fullName>
    </alternativeName>
</protein>
<proteinExistence type="inferred from homology"/>
<organism evidence="3 4">
    <name type="scientific">Adonisia turfae CCMR0081</name>
    <dbReference type="NCBI Taxonomy" id="2292702"/>
    <lineage>
        <taxon>Bacteria</taxon>
        <taxon>Bacillati</taxon>
        <taxon>Cyanobacteriota</taxon>
        <taxon>Adonisia</taxon>
        <taxon>Adonisia turfae</taxon>
    </lineage>
</organism>
<keyword evidence="1 2" id="KW-0378">Hydrolase</keyword>
<dbReference type="GO" id="GO:0061522">
    <property type="term" value="F:1,4-dihydroxy-2-naphthoyl-CoA thioesterase activity"/>
    <property type="evidence" value="ECO:0007669"/>
    <property type="project" value="UniProtKB-EC"/>
</dbReference>
<comment type="pathway">
    <text evidence="2">Quinol/quinone metabolism; 1,4-dihydroxy-2-naphthoate biosynthesis; 1,4-dihydroxy-2-naphthoate from chorismate: step 7/7.</text>
</comment>
<dbReference type="AlphaFoldDB" id="A0A6M0RN59"/>
<name>A0A6M0RN59_9CYAN</name>
<dbReference type="UniPathway" id="UPA00995"/>
<sequence>MPSKEPGNNRDVLFTYRRTIRFHETDAAGVVYFANILTLCHEAYEAALADAGINTREFFGGMALAVPVVHASVDFRRPLHCGDEVEIALTPHRLNETTFEIRYCLKGAAEKTVATALTRHVCIDSTSRQRHPLSPELEQWMQSATPSLPND</sequence>
<dbReference type="InterPro" id="IPR029069">
    <property type="entry name" value="HotDog_dom_sf"/>
</dbReference>
<reference evidence="3 4" key="1">
    <citation type="journal article" date="2020" name="Microb. Ecol.">
        <title>Ecogenomics of the Marine Benthic Filamentous Cyanobacterium Adonisia.</title>
        <authorList>
            <person name="Walter J.M."/>
            <person name="Coutinho F.H."/>
            <person name="Leomil L."/>
            <person name="Hargreaves P.I."/>
            <person name="Campeao M.E."/>
            <person name="Vieira V.V."/>
            <person name="Silva B.S."/>
            <person name="Fistarol G.O."/>
            <person name="Salomon P.S."/>
            <person name="Sawabe T."/>
            <person name="Mino S."/>
            <person name="Hosokawa M."/>
            <person name="Miyashita H."/>
            <person name="Maruyama F."/>
            <person name="van Verk M.C."/>
            <person name="Dutilh B.E."/>
            <person name="Thompson C.C."/>
            <person name="Thompson F.L."/>
        </authorList>
    </citation>
    <scope>NUCLEOTIDE SEQUENCE [LARGE SCALE GENOMIC DNA]</scope>
    <source>
        <strain evidence="3 4">CCMR0081</strain>
    </source>
</reference>
<dbReference type="GO" id="GO:0047617">
    <property type="term" value="F:fatty acyl-CoA hydrolase activity"/>
    <property type="evidence" value="ECO:0007669"/>
    <property type="project" value="TreeGrafter"/>
</dbReference>
<dbReference type="InterPro" id="IPR050563">
    <property type="entry name" value="4-hydroxybenzoyl-CoA_TE"/>
</dbReference>
<evidence type="ECO:0000256" key="2">
    <source>
        <dbReference type="HAMAP-Rule" id="MF_02101"/>
    </source>
</evidence>
<dbReference type="PANTHER" id="PTHR31793">
    <property type="entry name" value="4-HYDROXYBENZOYL-COA THIOESTERASE FAMILY MEMBER"/>
    <property type="match status" value="1"/>
</dbReference>
<dbReference type="CDD" id="cd00586">
    <property type="entry name" value="4HBT"/>
    <property type="match status" value="1"/>
</dbReference>
<dbReference type="InterPro" id="IPR022829">
    <property type="entry name" value="DHNA_CoA_hydrolase"/>
</dbReference>
<feature type="active site" evidence="2">
    <location>
        <position position="26"/>
    </location>
</feature>
<evidence type="ECO:0000256" key="1">
    <source>
        <dbReference type="ARBA" id="ARBA00022801"/>
    </source>
</evidence>
<dbReference type="Proteomes" id="UP000481033">
    <property type="component" value="Unassembled WGS sequence"/>
</dbReference>
<evidence type="ECO:0000313" key="3">
    <source>
        <dbReference type="EMBL" id="NEZ57300.1"/>
    </source>
</evidence>
<dbReference type="Pfam" id="PF13279">
    <property type="entry name" value="4HBT_2"/>
    <property type="match status" value="1"/>
</dbReference>
<dbReference type="UniPathway" id="UPA01057">
    <property type="reaction ID" value="UER01033"/>
</dbReference>
<dbReference type="PANTHER" id="PTHR31793:SF37">
    <property type="entry name" value="ACYL-COA THIOESTER HYDROLASE YBGC"/>
    <property type="match status" value="1"/>
</dbReference>
<comment type="function">
    <text evidence="2">Catalyzes the hydrolysis of 1,4-dihydroxy-2-naphthoyl-CoA (DHNA-CoA) to 1,4-dihydroxy-2-naphthoate (DHNA), a reaction involved in phylloquinone (vitamin K1) biosynthesis.</text>
</comment>
<comment type="caution">
    <text evidence="3">The sequence shown here is derived from an EMBL/GenBank/DDBJ whole genome shotgun (WGS) entry which is preliminary data.</text>
</comment>
<evidence type="ECO:0000313" key="4">
    <source>
        <dbReference type="Proteomes" id="UP000481033"/>
    </source>
</evidence>
<dbReference type="RefSeq" id="WP_163699356.1">
    <property type="nucleotide sequence ID" value="NZ_QXHD01000004.1"/>
</dbReference>
<dbReference type="EC" id="3.1.2.28" evidence="2"/>
<comment type="catalytic activity">
    <reaction evidence="2">
        <text>1,4-dihydroxy-2-naphthoyl-CoA + H2O = 1,4-dihydroxy-2-naphthoate + CoA + H(+)</text>
        <dbReference type="Rhea" id="RHEA:26309"/>
        <dbReference type="ChEBI" id="CHEBI:11173"/>
        <dbReference type="ChEBI" id="CHEBI:15377"/>
        <dbReference type="ChEBI" id="CHEBI:15378"/>
        <dbReference type="ChEBI" id="CHEBI:57287"/>
        <dbReference type="ChEBI" id="CHEBI:58897"/>
        <dbReference type="EC" id="3.1.2.28"/>
    </reaction>
</comment>
<dbReference type="SUPFAM" id="SSF54637">
    <property type="entry name" value="Thioesterase/thiol ester dehydrase-isomerase"/>
    <property type="match status" value="1"/>
</dbReference>